<dbReference type="Proteomes" id="UP000275069">
    <property type="component" value="Chromosome"/>
</dbReference>
<evidence type="ECO:0000313" key="2">
    <source>
        <dbReference type="Proteomes" id="UP000275069"/>
    </source>
</evidence>
<evidence type="ECO:0000313" key="1">
    <source>
        <dbReference type="EMBL" id="AYG02950.1"/>
    </source>
</evidence>
<gene>
    <name evidence="1" type="ORF">D7I44_05030</name>
</gene>
<dbReference type="EMBL" id="CP032624">
    <property type="protein sequence ID" value="AYG02950.1"/>
    <property type="molecule type" value="Genomic_DNA"/>
</dbReference>
<reference evidence="1 2" key="1">
    <citation type="submission" date="2018-09" db="EMBL/GenBank/DDBJ databases">
        <title>Genome sequencing of strain 2DFW10M-5.</title>
        <authorList>
            <person name="Heo J."/>
            <person name="Kim S.-J."/>
            <person name="Kwon S.-W."/>
        </authorList>
    </citation>
    <scope>NUCLEOTIDE SEQUENCE [LARGE SCALE GENOMIC DNA]</scope>
    <source>
        <strain evidence="1 2">2DFW10M-5</strain>
    </source>
</reference>
<dbReference type="InterPro" id="IPR021365">
    <property type="entry name" value="DUF2891"/>
</dbReference>
<name>A0A387BPL0_9MICO</name>
<protein>
    <submittedName>
        <fullName evidence="1">DUF2891 family protein</fullName>
    </submittedName>
</protein>
<sequence length="375" mass="40041">MPPRSPAPSRSPASGRAGRTLSMSEAAALRTAFADRFAAVALDNFAQAYPYAAHHTTAGPDDRALPVELHPAFASSYDWHSSVHMHWLATRLLETGVTFPLADRLGTALAANLRAENLAVEAEYLRRHPLYERPYGWGWALALAASVANSRVPVIATLAPGFEPLAAVLFDHMLAWVATAPEPVRHGVHGNSAFALRHALLAARALGRADVEDAVTDAAQRWFLRDAGWPFAWERSGQDFLSPGFVEAELMAAVLGADRFTEWGTAFFAELTETSTVLAPASVLDAHDGQQVHLFGLGLSTSAAASRVAVTLRSNGTGGELGLGNKGRVAQLIELLEDAAPRLLPAGLEAAVSDEFMSSHWLATFAWDALEALPG</sequence>
<dbReference type="AlphaFoldDB" id="A0A387BPL0"/>
<dbReference type="OrthoDB" id="9779797at2"/>
<organism evidence="1 2">
    <name type="scientific">Gryllotalpicola protaetiae</name>
    <dbReference type="NCBI Taxonomy" id="2419771"/>
    <lineage>
        <taxon>Bacteria</taxon>
        <taxon>Bacillati</taxon>
        <taxon>Actinomycetota</taxon>
        <taxon>Actinomycetes</taxon>
        <taxon>Micrococcales</taxon>
        <taxon>Microbacteriaceae</taxon>
        <taxon>Gryllotalpicola</taxon>
    </lineage>
</organism>
<keyword evidence="2" id="KW-1185">Reference proteome</keyword>
<accession>A0A387BPL0</accession>
<proteinExistence type="predicted"/>
<dbReference type="KEGG" id="gry:D7I44_05030"/>
<dbReference type="Pfam" id="PF11199">
    <property type="entry name" value="DUF2891"/>
    <property type="match status" value="1"/>
</dbReference>